<dbReference type="EMBL" id="WIVE01000041">
    <property type="protein sequence ID" value="MQX37412.1"/>
    <property type="molecule type" value="Genomic_DNA"/>
</dbReference>
<feature type="compositionally biased region" description="Basic and acidic residues" evidence="1">
    <location>
        <begin position="26"/>
        <end position="70"/>
    </location>
</feature>
<keyword evidence="3" id="KW-1185">Reference proteome</keyword>
<name>A0A7X1ZH81_9PROT</name>
<gene>
    <name evidence="2" type="ORF">GHC57_12875</name>
</gene>
<dbReference type="Proteomes" id="UP000434582">
    <property type="component" value="Unassembled WGS sequence"/>
</dbReference>
<evidence type="ECO:0000256" key="1">
    <source>
        <dbReference type="SAM" id="MobiDB-lite"/>
    </source>
</evidence>
<comment type="caution">
    <text evidence="2">The sequence shown here is derived from an EMBL/GenBank/DDBJ whole genome shotgun (WGS) entry which is preliminary data.</text>
</comment>
<feature type="region of interest" description="Disordered" evidence="1">
    <location>
        <begin position="1"/>
        <end position="79"/>
    </location>
</feature>
<dbReference type="OrthoDB" id="8401347at2"/>
<dbReference type="AlphaFoldDB" id="A0A7X1ZH81"/>
<reference evidence="2 3" key="1">
    <citation type="submission" date="2019-10" db="EMBL/GenBank/DDBJ databases">
        <title>Draft whole-genome sequence of the purple nonsulfur photosynthetic bacterium Roseospira navarrensis DSM 15114.</title>
        <authorList>
            <person name="Kyndt J.A."/>
            <person name="Meyer T.E."/>
        </authorList>
    </citation>
    <scope>NUCLEOTIDE SEQUENCE [LARGE SCALE GENOMIC DNA]</scope>
    <source>
        <strain evidence="2 3">DSM 15114</strain>
    </source>
</reference>
<proteinExistence type="predicted"/>
<protein>
    <recommendedName>
        <fullName evidence="4">Antitoxin Xre/MbcA/ParS-like toxin-binding domain-containing protein</fullName>
    </recommendedName>
</protein>
<organism evidence="2 3">
    <name type="scientific">Roseospira navarrensis</name>
    <dbReference type="NCBI Taxonomy" id="140058"/>
    <lineage>
        <taxon>Bacteria</taxon>
        <taxon>Pseudomonadati</taxon>
        <taxon>Pseudomonadota</taxon>
        <taxon>Alphaproteobacteria</taxon>
        <taxon>Rhodospirillales</taxon>
        <taxon>Rhodospirillaceae</taxon>
        <taxon>Roseospira</taxon>
    </lineage>
</organism>
<dbReference type="RefSeq" id="WP_153344860.1">
    <property type="nucleotide sequence ID" value="NZ_WIVE01000041.1"/>
</dbReference>
<evidence type="ECO:0000313" key="3">
    <source>
        <dbReference type="Proteomes" id="UP000434582"/>
    </source>
</evidence>
<sequence length="219" mass="23958">MEDEDMSSAAATQFAPEYDVCPEIELQEHHSAIPARDVRVPEATRSEATSAEDRGRDDHTEGEVQARGPDDLEVAEEESDDALLTELRGMGRQVTHDILSQPDYLSGTAFAKQVGMSRQALDKRRQDGTVLGLQGEKRGYRYPAWQIIQHPGGPTLIMPALKEVLPRLLEALGGPWAVHSFLFTSHGSLQGRTPIQALRSGDSNSVLELVENARYGGGV</sequence>
<evidence type="ECO:0000313" key="2">
    <source>
        <dbReference type="EMBL" id="MQX37412.1"/>
    </source>
</evidence>
<evidence type="ECO:0008006" key="4">
    <source>
        <dbReference type="Google" id="ProtNLM"/>
    </source>
</evidence>
<accession>A0A7X1ZH81</accession>